<dbReference type="EC" id="3.2.2.31" evidence="3 13"/>
<evidence type="ECO:0000259" key="14">
    <source>
        <dbReference type="SMART" id="SM00478"/>
    </source>
</evidence>
<dbReference type="Pfam" id="PF00730">
    <property type="entry name" value="HhH-GPD"/>
    <property type="match status" value="1"/>
</dbReference>
<dbReference type="InterPro" id="IPR015797">
    <property type="entry name" value="NUDIX_hydrolase-like_dom_sf"/>
</dbReference>
<evidence type="ECO:0000256" key="2">
    <source>
        <dbReference type="ARBA" id="ARBA00008343"/>
    </source>
</evidence>
<evidence type="ECO:0000256" key="5">
    <source>
        <dbReference type="ARBA" id="ARBA00022485"/>
    </source>
</evidence>
<evidence type="ECO:0000256" key="10">
    <source>
        <dbReference type="ARBA" id="ARBA00023014"/>
    </source>
</evidence>
<keyword evidence="11" id="KW-0234">DNA repair</keyword>
<dbReference type="InterPro" id="IPR005760">
    <property type="entry name" value="A/G_AdeGlyc_MutY"/>
</dbReference>
<dbReference type="InterPro" id="IPR044298">
    <property type="entry name" value="MIG/MutY"/>
</dbReference>
<proteinExistence type="inferred from homology"/>
<dbReference type="InterPro" id="IPR023170">
    <property type="entry name" value="HhH_base_excis_C"/>
</dbReference>
<dbReference type="RefSeq" id="WP_256197498.1">
    <property type="nucleotide sequence ID" value="NZ_CANTYB010000064.1"/>
</dbReference>
<dbReference type="InterPro" id="IPR004036">
    <property type="entry name" value="Endonuclease-III-like_CS2"/>
</dbReference>
<dbReference type="Pfam" id="PF14815">
    <property type="entry name" value="NUDIX_4"/>
    <property type="match status" value="1"/>
</dbReference>
<dbReference type="SUPFAM" id="SSF55811">
    <property type="entry name" value="Nudix"/>
    <property type="match status" value="1"/>
</dbReference>
<keyword evidence="16" id="KW-1185">Reference proteome</keyword>
<keyword evidence="7 13" id="KW-0227">DNA damage</keyword>
<evidence type="ECO:0000256" key="6">
    <source>
        <dbReference type="ARBA" id="ARBA00022723"/>
    </source>
</evidence>
<accession>A0ABT1SJG3</accession>
<dbReference type="InterPro" id="IPR000445">
    <property type="entry name" value="HhH_motif"/>
</dbReference>
<keyword evidence="12 13" id="KW-0326">Glycosidase</keyword>
<keyword evidence="9 13" id="KW-0408">Iron</keyword>
<keyword evidence="10" id="KW-0411">Iron-sulfur</keyword>
<keyword evidence="6" id="KW-0479">Metal-binding</keyword>
<evidence type="ECO:0000256" key="1">
    <source>
        <dbReference type="ARBA" id="ARBA00000843"/>
    </source>
</evidence>
<keyword evidence="8" id="KW-0378">Hydrolase</keyword>
<dbReference type="PANTHER" id="PTHR42944:SF1">
    <property type="entry name" value="ADENINE DNA GLYCOSYLASE"/>
    <property type="match status" value="1"/>
</dbReference>
<dbReference type="InterPro" id="IPR011257">
    <property type="entry name" value="DNA_glycosylase"/>
</dbReference>
<evidence type="ECO:0000256" key="11">
    <source>
        <dbReference type="ARBA" id="ARBA00023204"/>
    </source>
</evidence>
<evidence type="ECO:0000256" key="8">
    <source>
        <dbReference type="ARBA" id="ARBA00022801"/>
    </source>
</evidence>
<dbReference type="Gene3D" id="1.10.1670.10">
    <property type="entry name" value="Helix-hairpin-Helix base-excision DNA repair enzymes (C-terminal)"/>
    <property type="match status" value="1"/>
</dbReference>
<evidence type="ECO:0000313" key="16">
    <source>
        <dbReference type="Proteomes" id="UP001524435"/>
    </source>
</evidence>
<dbReference type="NCBIfam" id="TIGR01084">
    <property type="entry name" value="mutY"/>
    <property type="match status" value="1"/>
</dbReference>
<evidence type="ECO:0000256" key="12">
    <source>
        <dbReference type="ARBA" id="ARBA00023295"/>
    </source>
</evidence>
<dbReference type="CDD" id="cd00056">
    <property type="entry name" value="ENDO3c"/>
    <property type="match status" value="1"/>
</dbReference>
<name>A0ABT1SJG3_9FIRM</name>
<dbReference type="CDD" id="cd03431">
    <property type="entry name" value="NUDIX_DNA_Glycosylase_C-MutY"/>
    <property type="match status" value="1"/>
</dbReference>
<reference evidence="15 16" key="1">
    <citation type="submission" date="2022-06" db="EMBL/GenBank/DDBJ databases">
        <title>Isolation of gut microbiota from human fecal samples.</title>
        <authorList>
            <person name="Pamer E.G."/>
            <person name="Barat B."/>
            <person name="Waligurski E."/>
            <person name="Medina S."/>
            <person name="Paddock L."/>
            <person name="Mostad J."/>
        </authorList>
    </citation>
    <scope>NUCLEOTIDE SEQUENCE [LARGE SCALE GENOMIC DNA]</scope>
    <source>
        <strain evidence="15 16">DFI.6.1</strain>
    </source>
</reference>
<comment type="cofactor">
    <cofactor evidence="13">
        <name>[4Fe-4S] cluster</name>
        <dbReference type="ChEBI" id="CHEBI:49883"/>
    </cofactor>
    <text evidence="13">Binds 1 [4Fe-4S] cluster.</text>
</comment>
<dbReference type="InterPro" id="IPR029119">
    <property type="entry name" value="MutY_C"/>
</dbReference>
<dbReference type="Gene3D" id="3.90.79.10">
    <property type="entry name" value="Nucleoside Triphosphate Pyrophosphohydrolase"/>
    <property type="match status" value="1"/>
</dbReference>
<evidence type="ECO:0000256" key="4">
    <source>
        <dbReference type="ARBA" id="ARBA00022023"/>
    </source>
</evidence>
<organism evidence="15 16">
    <name type="scientific">Massilicoli timonensis</name>
    <dbReference type="NCBI Taxonomy" id="2015901"/>
    <lineage>
        <taxon>Bacteria</taxon>
        <taxon>Bacillati</taxon>
        <taxon>Bacillota</taxon>
        <taxon>Erysipelotrichia</taxon>
        <taxon>Erysipelotrichales</taxon>
        <taxon>Erysipelotrichaceae</taxon>
        <taxon>Massilicoli</taxon>
    </lineage>
</organism>
<comment type="similarity">
    <text evidence="2 13">Belongs to the Nth/MutY family.</text>
</comment>
<evidence type="ECO:0000256" key="13">
    <source>
        <dbReference type="RuleBase" id="RU365096"/>
    </source>
</evidence>
<dbReference type="PROSITE" id="PS01155">
    <property type="entry name" value="ENDONUCLEASE_III_2"/>
    <property type="match status" value="1"/>
</dbReference>
<evidence type="ECO:0000313" key="15">
    <source>
        <dbReference type="EMBL" id="MCQ5121349.1"/>
    </source>
</evidence>
<protein>
    <recommendedName>
        <fullName evidence="4 13">Adenine DNA glycosylase</fullName>
        <ecNumber evidence="3 13">3.2.2.31</ecNumber>
    </recommendedName>
</protein>
<comment type="catalytic activity">
    <reaction evidence="1 13">
        <text>Hydrolyzes free adenine bases from 7,8-dihydro-8-oxoguanine:adenine mismatched double-stranded DNA, leaving an apurinic site.</text>
        <dbReference type="EC" id="3.2.2.31"/>
    </reaction>
</comment>
<dbReference type="Gene3D" id="1.10.340.30">
    <property type="entry name" value="Hypothetical protein, domain 2"/>
    <property type="match status" value="1"/>
</dbReference>
<evidence type="ECO:0000256" key="9">
    <source>
        <dbReference type="ARBA" id="ARBA00023004"/>
    </source>
</evidence>
<dbReference type="Pfam" id="PF00633">
    <property type="entry name" value="HHH"/>
    <property type="match status" value="1"/>
</dbReference>
<comment type="caution">
    <text evidence="15">The sequence shown here is derived from an EMBL/GenBank/DDBJ whole genome shotgun (WGS) entry which is preliminary data.</text>
</comment>
<dbReference type="SMART" id="SM00478">
    <property type="entry name" value="ENDO3c"/>
    <property type="match status" value="1"/>
</dbReference>
<dbReference type="EMBL" id="JANGCH010000003">
    <property type="protein sequence ID" value="MCQ5121349.1"/>
    <property type="molecule type" value="Genomic_DNA"/>
</dbReference>
<dbReference type="Proteomes" id="UP001524435">
    <property type="component" value="Unassembled WGS sequence"/>
</dbReference>
<dbReference type="SUPFAM" id="SSF48150">
    <property type="entry name" value="DNA-glycosylase"/>
    <property type="match status" value="1"/>
</dbReference>
<gene>
    <name evidence="15" type="primary">mutY</name>
    <name evidence="15" type="ORF">NE663_03640</name>
</gene>
<dbReference type="PANTHER" id="PTHR42944">
    <property type="entry name" value="ADENINE DNA GLYCOSYLASE"/>
    <property type="match status" value="1"/>
</dbReference>
<keyword evidence="5" id="KW-0004">4Fe-4S</keyword>
<sequence>MKQREKGMKQSITTALMEWYEENKRDLAWRRDQDAYRIWVSEIMLQQTRVEAVKGYYARFMEALPTLRHLAMADETELHKLWEGLGYYNRVMNMKKCAQICMENYDGCLPADYEELQKLPGIGSYTAGAIASIAYDLPVCAVDGNVMRVFSRLCNDESDIAKAAAKKHFEAVVMQYVPACGAGIFNQAIMELGALICVPNGAPHCSLCPLASFCEAHRLGITSKLPVKSAKKKRRIEQKTVVVYLYEDQLHLRKREAGGLLASLYEFDVYEGVYEEAQLTNKLQEAARLKQLVPLGKAKHIFTHLEWHMNGWLAILQEPFDQDGIWVDLDTLNKQYALPSAYQRYKDAVALWLKG</sequence>
<dbReference type="InterPro" id="IPR003265">
    <property type="entry name" value="HhH-GPD_domain"/>
</dbReference>
<feature type="domain" description="HhH-GPD" evidence="14">
    <location>
        <begin position="44"/>
        <end position="195"/>
    </location>
</feature>
<comment type="function">
    <text evidence="13">Adenine glycosylase active on G-A mispairs.</text>
</comment>
<evidence type="ECO:0000256" key="7">
    <source>
        <dbReference type="ARBA" id="ARBA00022763"/>
    </source>
</evidence>
<evidence type="ECO:0000256" key="3">
    <source>
        <dbReference type="ARBA" id="ARBA00012045"/>
    </source>
</evidence>